<sequence length="282" mass="31094">MITINSVYHDYGGKGHYAVSDISFTIESGKIFGFLGPSGAGKSTVQNIMTGLLPLQQGEVLYDGQSVKALQTKFFNQIGVSFEHPNVYAKLTGYENLKYFAALFSVPTHDPIELLDRVGLRESAHKKASEYSKGMRQRLTLARALINNPKYLFLDEPTSGLDPSTAASIRELIREQRNSGAAVFLTTHNMELADSLCDTVAFLYNGKIAAMDSPEALKLQHGKRIVNVSYNDSGKELSKSFEMSDKTALAEFLTGINPIKIHSQEATLEEIFMRVSGKELKS</sequence>
<feature type="domain" description="ABC transporter" evidence="4">
    <location>
        <begin position="2"/>
        <end position="230"/>
    </location>
</feature>
<evidence type="ECO:0000256" key="1">
    <source>
        <dbReference type="ARBA" id="ARBA00022448"/>
    </source>
</evidence>
<name>A0A239CDA4_9FIRM</name>
<keyword evidence="6" id="KW-1185">Reference proteome</keyword>
<dbReference type="Pfam" id="PF00005">
    <property type="entry name" value="ABC_tran"/>
    <property type="match status" value="1"/>
</dbReference>
<dbReference type="InterPro" id="IPR003439">
    <property type="entry name" value="ABC_transporter-like_ATP-bd"/>
</dbReference>
<dbReference type="Gene3D" id="3.40.50.300">
    <property type="entry name" value="P-loop containing nucleotide triphosphate hydrolases"/>
    <property type="match status" value="1"/>
</dbReference>
<dbReference type="SMART" id="SM00382">
    <property type="entry name" value="AAA"/>
    <property type="match status" value="1"/>
</dbReference>
<keyword evidence="2" id="KW-0547">Nucleotide-binding</keyword>
<dbReference type="PANTHER" id="PTHR42711">
    <property type="entry name" value="ABC TRANSPORTER ATP-BINDING PROTEIN"/>
    <property type="match status" value="1"/>
</dbReference>
<dbReference type="Proteomes" id="UP000198304">
    <property type="component" value="Unassembled WGS sequence"/>
</dbReference>
<dbReference type="InterPro" id="IPR027417">
    <property type="entry name" value="P-loop_NTPase"/>
</dbReference>
<dbReference type="InterPro" id="IPR003593">
    <property type="entry name" value="AAA+_ATPase"/>
</dbReference>
<dbReference type="PROSITE" id="PS00211">
    <property type="entry name" value="ABC_TRANSPORTER_1"/>
    <property type="match status" value="1"/>
</dbReference>
<dbReference type="InterPro" id="IPR017871">
    <property type="entry name" value="ABC_transporter-like_CS"/>
</dbReference>
<accession>A0A239CDA4</accession>
<dbReference type="AlphaFoldDB" id="A0A239CDA4"/>
<dbReference type="CDD" id="cd03230">
    <property type="entry name" value="ABC_DR_subfamily_A"/>
    <property type="match status" value="1"/>
</dbReference>
<dbReference type="InterPro" id="IPR050763">
    <property type="entry name" value="ABC_transporter_ATP-binding"/>
</dbReference>
<reference evidence="5 6" key="1">
    <citation type="submission" date="2017-06" db="EMBL/GenBank/DDBJ databases">
        <authorList>
            <person name="Kim H.J."/>
            <person name="Triplett B.A."/>
        </authorList>
    </citation>
    <scope>NUCLEOTIDE SEQUENCE [LARGE SCALE GENOMIC DNA]</scope>
    <source>
        <strain evidence="5 6">SCA</strain>
    </source>
</reference>
<protein>
    <submittedName>
        <fullName evidence="5">Fluoroquinolone transport system ATP-binding protein</fullName>
    </submittedName>
</protein>
<gene>
    <name evidence="5" type="ORF">SAMN05446037_1005137</name>
</gene>
<evidence type="ECO:0000256" key="2">
    <source>
        <dbReference type="ARBA" id="ARBA00022741"/>
    </source>
</evidence>
<dbReference type="OrthoDB" id="9804819at2"/>
<dbReference type="GO" id="GO:0005524">
    <property type="term" value="F:ATP binding"/>
    <property type="evidence" value="ECO:0007669"/>
    <property type="project" value="UniProtKB-KW"/>
</dbReference>
<dbReference type="GO" id="GO:0016887">
    <property type="term" value="F:ATP hydrolysis activity"/>
    <property type="evidence" value="ECO:0007669"/>
    <property type="project" value="InterPro"/>
</dbReference>
<proteinExistence type="predicted"/>
<keyword evidence="1" id="KW-0813">Transport</keyword>
<dbReference type="PANTHER" id="PTHR42711:SF18">
    <property type="entry name" value="ABC TRANSPORTER, ATP-BINDING PROTEIN"/>
    <property type="match status" value="1"/>
</dbReference>
<evidence type="ECO:0000313" key="6">
    <source>
        <dbReference type="Proteomes" id="UP000198304"/>
    </source>
</evidence>
<evidence type="ECO:0000259" key="4">
    <source>
        <dbReference type="PROSITE" id="PS50893"/>
    </source>
</evidence>
<dbReference type="RefSeq" id="WP_089282176.1">
    <property type="nucleotide sequence ID" value="NZ_FZOJ01000005.1"/>
</dbReference>
<dbReference type="PROSITE" id="PS50893">
    <property type="entry name" value="ABC_TRANSPORTER_2"/>
    <property type="match status" value="1"/>
</dbReference>
<organism evidence="5 6">
    <name type="scientific">Anaerovirgula multivorans</name>
    <dbReference type="NCBI Taxonomy" id="312168"/>
    <lineage>
        <taxon>Bacteria</taxon>
        <taxon>Bacillati</taxon>
        <taxon>Bacillota</taxon>
        <taxon>Clostridia</taxon>
        <taxon>Peptostreptococcales</taxon>
        <taxon>Natronincolaceae</taxon>
        <taxon>Anaerovirgula</taxon>
    </lineage>
</organism>
<evidence type="ECO:0000256" key="3">
    <source>
        <dbReference type="ARBA" id="ARBA00022840"/>
    </source>
</evidence>
<dbReference type="SUPFAM" id="SSF52540">
    <property type="entry name" value="P-loop containing nucleoside triphosphate hydrolases"/>
    <property type="match status" value="1"/>
</dbReference>
<keyword evidence="3 5" id="KW-0067">ATP-binding</keyword>
<evidence type="ECO:0000313" key="5">
    <source>
        <dbReference type="EMBL" id="SNS17949.1"/>
    </source>
</evidence>
<dbReference type="EMBL" id="FZOJ01000005">
    <property type="protein sequence ID" value="SNS17949.1"/>
    <property type="molecule type" value="Genomic_DNA"/>
</dbReference>